<protein>
    <submittedName>
        <fullName evidence="4">Transcriptional regulator GlxA family, contains an amidase domain and an AraC-type DNA-binding HTH domain</fullName>
    </submittedName>
</protein>
<name>A0A1I4F5G3_9HYPH</name>
<evidence type="ECO:0000313" key="4">
    <source>
        <dbReference type="EMBL" id="SFL12693.1"/>
    </source>
</evidence>
<reference evidence="4 5" key="1">
    <citation type="submission" date="2016-10" db="EMBL/GenBank/DDBJ databases">
        <authorList>
            <person name="Varghese N."/>
            <person name="Submissions S."/>
        </authorList>
    </citation>
    <scope>NUCLEOTIDE SEQUENCE [LARGE SCALE GENOMIC DNA]</scope>
    <source>
        <strain evidence="4 5">DSM 16392</strain>
    </source>
</reference>
<dbReference type="PROSITE" id="PS01124">
    <property type="entry name" value="HTH_ARAC_FAMILY_2"/>
    <property type="match status" value="1"/>
</dbReference>
<dbReference type="Gene3D" id="3.40.50.880">
    <property type="match status" value="1"/>
</dbReference>
<dbReference type="SMART" id="SM00342">
    <property type="entry name" value="HTH_ARAC"/>
    <property type="match status" value="1"/>
</dbReference>
<dbReference type="SUPFAM" id="SSF52317">
    <property type="entry name" value="Class I glutamine amidotransferase-like"/>
    <property type="match status" value="1"/>
</dbReference>
<feature type="domain" description="HTH araC/xylS-type" evidence="3">
    <location>
        <begin position="205"/>
        <end position="303"/>
    </location>
</feature>
<dbReference type="GO" id="GO:0003677">
    <property type="term" value="F:DNA binding"/>
    <property type="evidence" value="ECO:0007669"/>
    <property type="project" value="UniProtKB-KW"/>
</dbReference>
<evidence type="ECO:0000256" key="2">
    <source>
        <dbReference type="ARBA" id="ARBA00023163"/>
    </source>
</evidence>
<dbReference type="InterPro" id="IPR018060">
    <property type="entry name" value="HTH_AraC"/>
</dbReference>
<dbReference type="PANTHER" id="PTHR43130">
    <property type="entry name" value="ARAC-FAMILY TRANSCRIPTIONAL REGULATOR"/>
    <property type="match status" value="1"/>
</dbReference>
<dbReference type="InterPro" id="IPR029062">
    <property type="entry name" value="Class_I_gatase-like"/>
</dbReference>
<dbReference type="CDD" id="cd03138">
    <property type="entry name" value="GATase1_AraC_2"/>
    <property type="match status" value="1"/>
</dbReference>
<gene>
    <name evidence="4" type="ORF">SAMN04488518_11776</name>
</gene>
<keyword evidence="1" id="KW-0805">Transcription regulation</keyword>
<dbReference type="Pfam" id="PF01965">
    <property type="entry name" value="DJ-1_PfpI"/>
    <property type="match status" value="1"/>
</dbReference>
<dbReference type="InterPro" id="IPR052158">
    <property type="entry name" value="INH-QAR"/>
</dbReference>
<dbReference type="RefSeq" id="WP_093523621.1">
    <property type="nucleotide sequence ID" value="NZ_FOSK01000017.1"/>
</dbReference>
<dbReference type="InterPro" id="IPR009057">
    <property type="entry name" value="Homeodomain-like_sf"/>
</dbReference>
<keyword evidence="2" id="KW-0804">Transcription</keyword>
<dbReference type="SUPFAM" id="SSF46689">
    <property type="entry name" value="Homeodomain-like"/>
    <property type="match status" value="2"/>
</dbReference>
<dbReference type="EMBL" id="FOSK01000017">
    <property type="protein sequence ID" value="SFL12693.1"/>
    <property type="molecule type" value="Genomic_DNA"/>
</dbReference>
<dbReference type="Pfam" id="PF12833">
    <property type="entry name" value="HTH_18"/>
    <property type="match status" value="1"/>
</dbReference>
<sequence>MTRSETHHPIGILSYTGAQLSAVYGLIDMFNAASKSNASSIEATVLHEDQISSVGTTSFSAIILPPSLVDDHPTVSPALIQWLKHQHEHGAILCSICVGAMLLAETGILDNRPATTHWAITEDFAKKYPLVQLNTDKMIVDEGDVITAGGIMAWTDLGLRLIDHFIDHTTMLEVSRRFLIDPAGREQKNYSRFYPNFSHGDQAILKAQHWLQTTYKKKLTVPEMAEKAGLTGRTFQRRFEVATGHTPNTYLQQLRITEARQQLEQTKRSFNKIAWDVGYEDPTACRRVFIKTTGLSPGQYRQKFGYQSTAA</sequence>
<accession>A0A1I4F5G3</accession>
<evidence type="ECO:0000259" key="3">
    <source>
        <dbReference type="PROSITE" id="PS01124"/>
    </source>
</evidence>
<dbReference type="Gene3D" id="1.10.10.60">
    <property type="entry name" value="Homeodomain-like"/>
    <property type="match status" value="2"/>
</dbReference>
<keyword evidence="4" id="KW-0238">DNA-binding</keyword>
<dbReference type="Proteomes" id="UP000199598">
    <property type="component" value="Unassembled WGS sequence"/>
</dbReference>
<proteinExistence type="predicted"/>
<dbReference type="PANTHER" id="PTHR43130:SF3">
    <property type="entry name" value="HTH-TYPE TRANSCRIPTIONAL REGULATOR RV1931C"/>
    <property type="match status" value="1"/>
</dbReference>
<dbReference type="InterPro" id="IPR002818">
    <property type="entry name" value="DJ-1/PfpI"/>
</dbReference>
<evidence type="ECO:0000256" key="1">
    <source>
        <dbReference type="ARBA" id="ARBA00023015"/>
    </source>
</evidence>
<evidence type="ECO:0000313" key="5">
    <source>
        <dbReference type="Proteomes" id="UP000199598"/>
    </source>
</evidence>
<comment type="caution">
    <text evidence="4">The sequence shown here is derived from an EMBL/GenBank/DDBJ whole genome shotgun (WGS) entry which is preliminary data.</text>
</comment>
<keyword evidence="5" id="KW-1185">Reference proteome</keyword>
<organism evidence="4 5">
    <name type="scientific">Pseudovibrio ascidiaceicola</name>
    <dbReference type="NCBI Taxonomy" id="285279"/>
    <lineage>
        <taxon>Bacteria</taxon>
        <taxon>Pseudomonadati</taxon>
        <taxon>Pseudomonadota</taxon>
        <taxon>Alphaproteobacteria</taxon>
        <taxon>Hyphomicrobiales</taxon>
        <taxon>Stappiaceae</taxon>
        <taxon>Pseudovibrio</taxon>
    </lineage>
</organism>